<dbReference type="GO" id="GO:0005634">
    <property type="term" value="C:nucleus"/>
    <property type="evidence" value="ECO:0007669"/>
    <property type="project" value="UniProtKB-SubCell"/>
</dbReference>
<dbReference type="eggNOG" id="KOG0048">
    <property type="taxonomic scope" value="Eukaryota"/>
</dbReference>
<evidence type="ECO:0000313" key="8">
    <source>
        <dbReference type="Proteomes" id="UP000030645"/>
    </source>
</evidence>
<dbReference type="SUPFAM" id="SSF46689">
    <property type="entry name" value="Homeodomain-like"/>
    <property type="match status" value="1"/>
</dbReference>
<protein>
    <submittedName>
        <fullName evidence="7">Myb-related protein Myb4</fullName>
    </submittedName>
</protein>
<dbReference type="EMBL" id="KE345062">
    <property type="protein sequence ID" value="EXB93179.1"/>
    <property type="molecule type" value="Genomic_DNA"/>
</dbReference>
<evidence type="ECO:0000256" key="1">
    <source>
        <dbReference type="ARBA" id="ARBA00004123"/>
    </source>
</evidence>
<dbReference type="SMART" id="SM00717">
    <property type="entry name" value="SANT"/>
    <property type="match status" value="2"/>
</dbReference>
<sequence>MRTPCCEKMGLKKGPWTPEEDHILISFIQQYGHGNWRALPKQAGLLRCGKSCRLRWINYLRPDIKRGSFSKDEEETITKLHQLLGNRWSAIAAKLPGRTDNEIKNFWHTHLKKKLQRSSCSAATNTTPIMNSDTIYKHYSNGLLLSKYANIPMNSTTVQTMTQNISPDHHAMVVAPAVIQSLAISHADQHSAASSTAEMQPTKDHATWSASDVITRSLTDGKLSAIKSLSAMARYPTDDQSHLAHTMKENDNDIGGKKINEDIDFWYNLFVKSGEPSRPS</sequence>
<feature type="domain" description="HTH myb-type" evidence="6">
    <location>
        <begin position="8"/>
        <end position="60"/>
    </location>
</feature>
<keyword evidence="4" id="KW-0539">Nucleus</keyword>
<feature type="domain" description="HTH myb-type" evidence="6">
    <location>
        <begin position="61"/>
        <end position="115"/>
    </location>
</feature>
<name>W9RQQ5_9ROSA</name>
<evidence type="ECO:0000313" key="7">
    <source>
        <dbReference type="EMBL" id="EXB93179.1"/>
    </source>
</evidence>
<evidence type="ECO:0000256" key="4">
    <source>
        <dbReference type="ARBA" id="ARBA00023242"/>
    </source>
</evidence>
<dbReference type="InterPro" id="IPR017930">
    <property type="entry name" value="Myb_dom"/>
</dbReference>
<dbReference type="CDD" id="cd00167">
    <property type="entry name" value="SANT"/>
    <property type="match status" value="2"/>
</dbReference>
<organism evidence="7 8">
    <name type="scientific">Morus notabilis</name>
    <dbReference type="NCBI Taxonomy" id="981085"/>
    <lineage>
        <taxon>Eukaryota</taxon>
        <taxon>Viridiplantae</taxon>
        <taxon>Streptophyta</taxon>
        <taxon>Embryophyta</taxon>
        <taxon>Tracheophyta</taxon>
        <taxon>Spermatophyta</taxon>
        <taxon>Magnoliopsida</taxon>
        <taxon>eudicotyledons</taxon>
        <taxon>Gunneridae</taxon>
        <taxon>Pentapetalae</taxon>
        <taxon>rosids</taxon>
        <taxon>fabids</taxon>
        <taxon>Rosales</taxon>
        <taxon>Moraceae</taxon>
        <taxon>Moreae</taxon>
        <taxon>Morus</taxon>
    </lineage>
</organism>
<evidence type="ECO:0000259" key="5">
    <source>
        <dbReference type="PROSITE" id="PS50090"/>
    </source>
</evidence>
<accession>W9RQQ5</accession>
<keyword evidence="2" id="KW-0677">Repeat</keyword>
<dbReference type="Gene3D" id="1.10.10.60">
    <property type="entry name" value="Homeodomain-like"/>
    <property type="match status" value="2"/>
</dbReference>
<keyword evidence="8" id="KW-1185">Reference proteome</keyword>
<dbReference type="PROSITE" id="PS51294">
    <property type="entry name" value="HTH_MYB"/>
    <property type="match status" value="2"/>
</dbReference>
<dbReference type="FunFam" id="1.10.10.60:FF:000001">
    <property type="entry name" value="MYB-related transcription factor"/>
    <property type="match status" value="1"/>
</dbReference>
<proteinExistence type="predicted"/>
<dbReference type="KEGG" id="mnt:21407256"/>
<feature type="domain" description="Myb-like" evidence="5">
    <location>
        <begin position="61"/>
        <end position="111"/>
    </location>
</feature>
<evidence type="ECO:0000259" key="6">
    <source>
        <dbReference type="PROSITE" id="PS51294"/>
    </source>
</evidence>
<dbReference type="GO" id="GO:0003677">
    <property type="term" value="F:DNA binding"/>
    <property type="evidence" value="ECO:0007669"/>
    <property type="project" value="UniProtKB-KW"/>
</dbReference>
<dbReference type="PROSITE" id="PS50090">
    <property type="entry name" value="MYB_LIKE"/>
    <property type="match status" value="2"/>
</dbReference>
<keyword evidence="3" id="KW-0238">DNA-binding</keyword>
<feature type="domain" description="Myb-like" evidence="5">
    <location>
        <begin position="8"/>
        <end position="60"/>
    </location>
</feature>
<dbReference type="PANTHER" id="PTHR10641">
    <property type="entry name" value="MYB FAMILY TRANSCRIPTION FACTOR"/>
    <property type="match status" value="1"/>
</dbReference>
<dbReference type="PANTHER" id="PTHR10641:SF1413">
    <property type="entry name" value="MYB-RELATED PROTEIN MYB4"/>
    <property type="match status" value="1"/>
</dbReference>
<evidence type="ECO:0000256" key="2">
    <source>
        <dbReference type="ARBA" id="ARBA00022737"/>
    </source>
</evidence>
<dbReference type="InterPro" id="IPR015495">
    <property type="entry name" value="Myb_TF_plants"/>
</dbReference>
<dbReference type="Pfam" id="PF00249">
    <property type="entry name" value="Myb_DNA-binding"/>
    <property type="match status" value="2"/>
</dbReference>
<dbReference type="InterPro" id="IPR009057">
    <property type="entry name" value="Homeodomain-like_sf"/>
</dbReference>
<dbReference type="Proteomes" id="UP000030645">
    <property type="component" value="Unassembled WGS sequence"/>
</dbReference>
<dbReference type="AlphaFoldDB" id="W9RQQ5"/>
<dbReference type="OrthoDB" id="1194202at2759"/>
<comment type="subcellular location">
    <subcellularLocation>
        <location evidence="1">Nucleus</location>
    </subcellularLocation>
</comment>
<dbReference type="InterPro" id="IPR001005">
    <property type="entry name" value="SANT/Myb"/>
</dbReference>
<dbReference type="STRING" id="981085.W9RQQ5"/>
<reference evidence="8" key="1">
    <citation type="submission" date="2013-01" db="EMBL/GenBank/DDBJ databases">
        <title>Draft Genome Sequence of a Mulberry Tree, Morus notabilis C.K. Schneid.</title>
        <authorList>
            <person name="He N."/>
            <person name="Zhao S."/>
        </authorList>
    </citation>
    <scope>NUCLEOTIDE SEQUENCE</scope>
</reference>
<gene>
    <name evidence="7" type="ORF">L484_024517</name>
</gene>
<evidence type="ECO:0000256" key="3">
    <source>
        <dbReference type="ARBA" id="ARBA00023125"/>
    </source>
</evidence>